<gene>
    <name evidence="1" type="ORF">BJY16_006023</name>
</gene>
<dbReference type="EMBL" id="JACHNB010000001">
    <property type="protein sequence ID" value="MBB4742564.1"/>
    <property type="molecule type" value="Genomic_DNA"/>
</dbReference>
<sequence length="163" mass="18048">MLGDRWGVSDAEVARRYPCDDFVADPSVRAWRGVPVAAAPETVWRWLRQVRLAPYSYDWIDNGGRRSPRVLVEVAEPRVGEPFTATGGRPRGRVLAVEPGRALTARIMGAVMSYVVVPQPDSSARLLLKVVMRVPRPVGLALCVGDLVMARRQLLTFKRLAEG</sequence>
<comment type="caution">
    <text evidence="1">The sequence shown here is derived from an EMBL/GenBank/DDBJ whole genome shotgun (WGS) entry which is preliminary data.</text>
</comment>
<name>A0A7W7MA14_9ACTN</name>
<dbReference type="RefSeq" id="WP_185042912.1">
    <property type="nucleotide sequence ID" value="NZ_BAABFG010000005.1"/>
</dbReference>
<reference evidence="1 2" key="1">
    <citation type="submission" date="2020-08" db="EMBL/GenBank/DDBJ databases">
        <title>Sequencing the genomes of 1000 actinobacteria strains.</title>
        <authorList>
            <person name="Klenk H.-P."/>
        </authorList>
    </citation>
    <scope>NUCLEOTIDE SEQUENCE [LARGE SCALE GENOMIC DNA]</scope>
    <source>
        <strain evidence="1 2">DSM 45809</strain>
    </source>
</reference>
<organism evidence="1 2">
    <name type="scientific">Actinoplanes octamycinicus</name>
    <dbReference type="NCBI Taxonomy" id="135948"/>
    <lineage>
        <taxon>Bacteria</taxon>
        <taxon>Bacillati</taxon>
        <taxon>Actinomycetota</taxon>
        <taxon>Actinomycetes</taxon>
        <taxon>Micromonosporales</taxon>
        <taxon>Micromonosporaceae</taxon>
        <taxon>Actinoplanes</taxon>
    </lineage>
</organism>
<dbReference type="Gene3D" id="3.30.530.20">
    <property type="match status" value="1"/>
</dbReference>
<dbReference type="InterPro" id="IPR023393">
    <property type="entry name" value="START-like_dom_sf"/>
</dbReference>
<evidence type="ECO:0000313" key="2">
    <source>
        <dbReference type="Proteomes" id="UP000546162"/>
    </source>
</evidence>
<evidence type="ECO:0008006" key="3">
    <source>
        <dbReference type="Google" id="ProtNLM"/>
    </source>
</evidence>
<dbReference type="SUPFAM" id="SSF55961">
    <property type="entry name" value="Bet v1-like"/>
    <property type="match status" value="1"/>
</dbReference>
<evidence type="ECO:0000313" key="1">
    <source>
        <dbReference type="EMBL" id="MBB4742564.1"/>
    </source>
</evidence>
<protein>
    <recommendedName>
        <fullName evidence="3">Polyketide cyclase</fullName>
    </recommendedName>
</protein>
<dbReference type="Proteomes" id="UP000546162">
    <property type="component" value="Unassembled WGS sequence"/>
</dbReference>
<proteinExistence type="predicted"/>
<dbReference type="AlphaFoldDB" id="A0A7W7MA14"/>
<keyword evidence="2" id="KW-1185">Reference proteome</keyword>
<accession>A0A7W7MA14</accession>